<proteinExistence type="predicted"/>
<reference evidence="3" key="3">
    <citation type="submission" date="2020-07" db="EMBL/GenBank/DDBJ databases">
        <authorList>
            <person name="Yang C."/>
        </authorList>
    </citation>
    <scope>NUCLEOTIDE SEQUENCE</scope>
    <source>
        <strain evidence="3">Cx-624</strain>
    </source>
</reference>
<protein>
    <submittedName>
        <fullName evidence="4">Uncharacterized protein</fullName>
    </submittedName>
</protein>
<evidence type="ECO:0000256" key="1">
    <source>
        <dbReference type="SAM" id="MobiDB-lite"/>
    </source>
</evidence>
<dbReference type="Proteomes" id="UP000515349">
    <property type="component" value="Chromosome"/>
</dbReference>
<dbReference type="AlphaFoldDB" id="A0A7D7LT39"/>
<evidence type="ECO:0000313" key="4">
    <source>
        <dbReference type="EMBL" id="QMS98073.1"/>
    </source>
</evidence>
<feature type="region of interest" description="Disordered" evidence="1">
    <location>
        <begin position="55"/>
        <end position="83"/>
    </location>
</feature>
<dbReference type="EMBL" id="JACEUX010000001">
    <property type="protein sequence ID" value="MBA5246567.1"/>
    <property type="molecule type" value="Genomic_DNA"/>
</dbReference>
<gene>
    <name evidence="4" type="ORF">H1R16_10235</name>
    <name evidence="3" type="ORF">H2507_05230</name>
</gene>
<evidence type="ECO:0000313" key="3">
    <source>
        <dbReference type="EMBL" id="MBA5246567.1"/>
    </source>
</evidence>
<evidence type="ECO:0000313" key="6">
    <source>
        <dbReference type="Proteomes" id="UP000539710"/>
    </source>
</evidence>
<dbReference type="Proteomes" id="UP000539710">
    <property type="component" value="Unassembled WGS sequence"/>
</dbReference>
<evidence type="ECO:0000256" key="2">
    <source>
        <dbReference type="SAM" id="Phobius"/>
    </source>
</evidence>
<sequence length="210" mass="24411">MKKFLFEQQSNHEEPKKRKKNGCLIAVLTLFGLFFIYFLGLIWWSENTESGRKHQADLSEQKRVKSSDFLHSNEPKTQEQKIDSAKLVRQKELENPELHLSNLQKELDNKNLTNVQKEEIEIEIKKIRSQKWAKKNINALDNSNPKLERAVKKVMNDDKSFEHVSTKYSFTKNEVIATMTYRGSNAFGAKVIEQITGTFDYDGNLVSVQD</sequence>
<reference evidence="4 5" key="1">
    <citation type="submission" date="2020-07" db="EMBL/GenBank/DDBJ databases">
        <title>Chryseobacterium sp.cx-624.</title>
        <authorList>
            <person name="Yang C."/>
        </authorList>
    </citation>
    <scope>NUCLEOTIDE SEQUENCE [LARGE SCALE GENOMIC DNA]</scope>
    <source>
        <strain evidence="4">Cx-624</strain>
        <strain evidence="5">cx-624</strain>
    </source>
</reference>
<keyword evidence="2" id="KW-1133">Transmembrane helix</keyword>
<accession>A0A7D7LT39</accession>
<reference evidence="6" key="2">
    <citation type="submission" date="2020-07" db="EMBL/GenBank/DDBJ databases">
        <title>Flavobacterium sp. xlx-214.</title>
        <authorList>
            <person name="Yang C."/>
        </authorList>
    </citation>
    <scope>NUCLEOTIDE SEQUENCE [LARGE SCALE GENOMIC DNA]</scope>
    <source>
        <strain evidence="6">CX-624</strain>
    </source>
</reference>
<evidence type="ECO:0000313" key="5">
    <source>
        <dbReference type="Proteomes" id="UP000515349"/>
    </source>
</evidence>
<keyword evidence="2" id="KW-0472">Membrane</keyword>
<feature type="transmembrane region" description="Helical" evidence="2">
    <location>
        <begin position="21"/>
        <end position="44"/>
    </location>
</feature>
<keyword evidence="2" id="KW-0812">Transmembrane</keyword>
<dbReference type="RefSeq" id="WP_181886642.1">
    <property type="nucleotide sequence ID" value="NZ_CP059472.1"/>
</dbReference>
<keyword evidence="6" id="KW-1185">Reference proteome</keyword>
<name>A0A7D7LT39_9FLAO</name>
<dbReference type="KEGG" id="cbau:H1R16_10235"/>
<dbReference type="EMBL" id="CP059472">
    <property type="protein sequence ID" value="QMS98073.1"/>
    <property type="molecule type" value="Genomic_DNA"/>
</dbReference>
<organism evidence="4 5">
    <name type="scientific">Marnyiella aurantia</name>
    <dbReference type="NCBI Taxonomy" id="2758037"/>
    <lineage>
        <taxon>Bacteria</taxon>
        <taxon>Pseudomonadati</taxon>
        <taxon>Bacteroidota</taxon>
        <taxon>Flavobacteriia</taxon>
        <taxon>Flavobacteriales</taxon>
        <taxon>Weeksellaceae</taxon>
        <taxon>Marnyiella</taxon>
    </lineage>
</organism>